<keyword evidence="6" id="KW-1185">Reference proteome</keyword>
<dbReference type="Proteomes" id="UP000543642">
    <property type="component" value="Unassembled WGS sequence"/>
</dbReference>
<organism evidence="5 6">
    <name type="scientific">Catenibacillus scindens</name>
    <dbReference type="NCBI Taxonomy" id="673271"/>
    <lineage>
        <taxon>Bacteria</taxon>
        <taxon>Bacillati</taxon>
        <taxon>Bacillota</taxon>
        <taxon>Clostridia</taxon>
        <taxon>Lachnospirales</taxon>
        <taxon>Lachnospiraceae</taxon>
        <taxon>Catenibacillus</taxon>
    </lineage>
</organism>
<dbReference type="SUPFAM" id="SSF51215">
    <property type="entry name" value="Regulatory protein AraC"/>
    <property type="match status" value="1"/>
</dbReference>
<evidence type="ECO:0000313" key="5">
    <source>
        <dbReference type="EMBL" id="MBB5263930.1"/>
    </source>
</evidence>
<evidence type="ECO:0000313" key="6">
    <source>
        <dbReference type="Proteomes" id="UP000543642"/>
    </source>
</evidence>
<dbReference type="Pfam" id="PF07883">
    <property type="entry name" value="Cupin_2"/>
    <property type="match status" value="1"/>
</dbReference>
<dbReference type="Gene3D" id="1.10.10.60">
    <property type="entry name" value="Homeodomain-like"/>
    <property type="match status" value="2"/>
</dbReference>
<comment type="caution">
    <text evidence="5">The sequence shown here is derived from an EMBL/GenBank/DDBJ whole genome shotgun (WGS) entry which is preliminary data.</text>
</comment>
<accession>A0A7W8HA44</accession>
<keyword evidence="2 5" id="KW-0238">DNA-binding</keyword>
<dbReference type="InterPro" id="IPR037923">
    <property type="entry name" value="HTH-like"/>
</dbReference>
<evidence type="ECO:0000256" key="2">
    <source>
        <dbReference type="ARBA" id="ARBA00023125"/>
    </source>
</evidence>
<keyword evidence="1" id="KW-0805">Transcription regulation</keyword>
<dbReference type="AlphaFoldDB" id="A0A7W8HA44"/>
<feature type="domain" description="HTH araC/xylS-type" evidence="4">
    <location>
        <begin position="166"/>
        <end position="264"/>
    </location>
</feature>
<evidence type="ECO:0000256" key="3">
    <source>
        <dbReference type="ARBA" id="ARBA00023163"/>
    </source>
</evidence>
<proteinExistence type="predicted"/>
<reference evidence="5 6" key="1">
    <citation type="submission" date="2020-08" db="EMBL/GenBank/DDBJ databases">
        <title>Genomic Encyclopedia of Type Strains, Phase IV (KMG-IV): sequencing the most valuable type-strain genomes for metagenomic binning, comparative biology and taxonomic classification.</title>
        <authorList>
            <person name="Goeker M."/>
        </authorList>
    </citation>
    <scope>NUCLEOTIDE SEQUENCE [LARGE SCALE GENOMIC DNA]</scope>
    <source>
        <strain evidence="5 6">DSM 106146</strain>
    </source>
</reference>
<dbReference type="InterPro" id="IPR009057">
    <property type="entry name" value="Homeodomain-like_sf"/>
</dbReference>
<evidence type="ECO:0000256" key="1">
    <source>
        <dbReference type="ARBA" id="ARBA00023015"/>
    </source>
</evidence>
<dbReference type="RefSeq" id="WP_183772199.1">
    <property type="nucleotide sequence ID" value="NZ_CAWVEG010000017.1"/>
</dbReference>
<dbReference type="GO" id="GO:0003700">
    <property type="term" value="F:DNA-binding transcription factor activity"/>
    <property type="evidence" value="ECO:0007669"/>
    <property type="project" value="InterPro"/>
</dbReference>
<sequence>MKDIEINYYSERGSYFLPHAHRELEMHYIFKGFGTVVMDGKEHRLSDGDFFVIHPGAVHEAVLTEVSQGLQILVPEEFLECYVPGFEQWMILCGPDKIRTGQWKDYEKICENMQSIPGIYTGGKPGARLAWTAKVMDILAVLVNVFGIYRAREDGDAATDPRHRIQEMAAYVEEHHMEDLTLEMIAGNFGLSREYFSRFFKKYMGVNFIRHLHLVRLTHIHEELLSSEDSIMEIVSRHGFNNYKLFTKMFREIYGCAPRTLRKVREGKNGNDEKHEGQ</sequence>
<dbReference type="SMART" id="SM00342">
    <property type="entry name" value="HTH_ARAC"/>
    <property type="match status" value="1"/>
</dbReference>
<dbReference type="InterPro" id="IPR018060">
    <property type="entry name" value="HTH_AraC"/>
</dbReference>
<dbReference type="PROSITE" id="PS01124">
    <property type="entry name" value="HTH_ARAC_FAMILY_2"/>
    <property type="match status" value="1"/>
</dbReference>
<dbReference type="SUPFAM" id="SSF46689">
    <property type="entry name" value="Homeodomain-like"/>
    <property type="match status" value="2"/>
</dbReference>
<dbReference type="GO" id="GO:0043565">
    <property type="term" value="F:sequence-specific DNA binding"/>
    <property type="evidence" value="ECO:0007669"/>
    <property type="project" value="InterPro"/>
</dbReference>
<evidence type="ECO:0000259" key="4">
    <source>
        <dbReference type="PROSITE" id="PS01124"/>
    </source>
</evidence>
<dbReference type="Gene3D" id="2.60.120.10">
    <property type="entry name" value="Jelly Rolls"/>
    <property type="match status" value="1"/>
</dbReference>
<dbReference type="EMBL" id="JACHFW010000003">
    <property type="protein sequence ID" value="MBB5263930.1"/>
    <property type="molecule type" value="Genomic_DNA"/>
</dbReference>
<dbReference type="PANTHER" id="PTHR43280:SF2">
    <property type="entry name" value="HTH-TYPE TRANSCRIPTIONAL REGULATOR EXSA"/>
    <property type="match status" value="1"/>
</dbReference>
<keyword evidence="3" id="KW-0804">Transcription</keyword>
<protein>
    <submittedName>
        <fullName evidence="5">AraC-like DNA-binding protein</fullName>
    </submittedName>
</protein>
<dbReference type="PANTHER" id="PTHR43280">
    <property type="entry name" value="ARAC-FAMILY TRANSCRIPTIONAL REGULATOR"/>
    <property type="match status" value="1"/>
</dbReference>
<dbReference type="InterPro" id="IPR014710">
    <property type="entry name" value="RmlC-like_jellyroll"/>
</dbReference>
<dbReference type="Pfam" id="PF12833">
    <property type="entry name" value="HTH_18"/>
    <property type="match status" value="1"/>
</dbReference>
<gene>
    <name evidence="5" type="ORF">HNP82_001035</name>
</gene>
<dbReference type="InterPro" id="IPR013096">
    <property type="entry name" value="Cupin_2"/>
</dbReference>
<name>A0A7W8HA44_9FIRM</name>